<gene>
    <name evidence="1" type="ORF">GCM10009655_04650</name>
</gene>
<dbReference type="InterPro" id="IPR006311">
    <property type="entry name" value="TAT_signal"/>
</dbReference>
<accession>A0ABP4G036</accession>
<dbReference type="RefSeq" id="WP_343922824.1">
    <property type="nucleotide sequence ID" value="NZ_BAAAKW010000010.1"/>
</dbReference>
<keyword evidence="2" id="KW-1185">Reference proteome</keyword>
<sequence length="63" mass="6627">MNKFEPKPAHASMSLSRRGFLIAGSTAAITAWLTTHEKTATAAPAPAATTSVEHTHRTLLGVL</sequence>
<dbReference type="EMBL" id="BAAAKW010000010">
    <property type="protein sequence ID" value="GAA1208497.1"/>
    <property type="molecule type" value="Genomic_DNA"/>
</dbReference>
<proteinExistence type="predicted"/>
<evidence type="ECO:0000313" key="1">
    <source>
        <dbReference type="EMBL" id="GAA1208497.1"/>
    </source>
</evidence>
<reference evidence="2" key="1">
    <citation type="journal article" date="2019" name="Int. J. Syst. Evol. Microbiol.">
        <title>The Global Catalogue of Microorganisms (GCM) 10K type strain sequencing project: providing services to taxonomists for standard genome sequencing and annotation.</title>
        <authorList>
            <consortium name="The Broad Institute Genomics Platform"/>
            <consortium name="The Broad Institute Genome Sequencing Center for Infectious Disease"/>
            <person name="Wu L."/>
            <person name="Ma J."/>
        </authorList>
    </citation>
    <scope>NUCLEOTIDE SEQUENCE [LARGE SCALE GENOMIC DNA]</scope>
    <source>
        <strain evidence="2">JCM 12762</strain>
    </source>
</reference>
<protein>
    <submittedName>
        <fullName evidence="1">Uncharacterized protein</fullName>
    </submittedName>
</protein>
<dbReference type="PROSITE" id="PS51318">
    <property type="entry name" value="TAT"/>
    <property type="match status" value="1"/>
</dbReference>
<name>A0ABP4G036_9MICO</name>
<dbReference type="Proteomes" id="UP001500943">
    <property type="component" value="Unassembled WGS sequence"/>
</dbReference>
<comment type="caution">
    <text evidence="1">The sequence shown here is derived from an EMBL/GenBank/DDBJ whole genome shotgun (WGS) entry which is preliminary data.</text>
</comment>
<organism evidence="1 2">
    <name type="scientific">Rhodoglobus aureus</name>
    <dbReference type="NCBI Taxonomy" id="191497"/>
    <lineage>
        <taxon>Bacteria</taxon>
        <taxon>Bacillati</taxon>
        <taxon>Actinomycetota</taxon>
        <taxon>Actinomycetes</taxon>
        <taxon>Micrococcales</taxon>
        <taxon>Microbacteriaceae</taxon>
        <taxon>Rhodoglobus</taxon>
    </lineage>
</organism>
<evidence type="ECO:0000313" key="2">
    <source>
        <dbReference type="Proteomes" id="UP001500943"/>
    </source>
</evidence>